<name>A0A538TTC2_UNCEI</name>
<dbReference type="Pfam" id="PF13450">
    <property type="entry name" value="NAD_binding_8"/>
    <property type="match status" value="1"/>
</dbReference>
<comment type="caution">
    <text evidence="1">The sequence shown here is derived from an EMBL/GenBank/DDBJ whole genome shotgun (WGS) entry which is preliminary data.</text>
</comment>
<organism evidence="1 2">
    <name type="scientific">Eiseniibacteriota bacterium</name>
    <dbReference type="NCBI Taxonomy" id="2212470"/>
    <lineage>
        <taxon>Bacteria</taxon>
        <taxon>Candidatus Eiseniibacteriota</taxon>
    </lineage>
</organism>
<dbReference type="SUPFAM" id="SSF51905">
    <property type="entry name" value="FAD/NAD(P)-binding domain"/>
    <property type="match status" value="1"/>
</dbReference>
<dbReference type="AlphaFoldDB" id="A0A538TTC2"/>
<evidence type="ECO:0000313" key="1">
    <source>
        <dbReference type="EMBL" id="TMQ66882.1"/>
    </source>
</evidence>
<protein>
    <recommendedName>
        <fullName evidence="3">FAD-dependent oxidoreductase</fullName>
    </recommendedName>
</protein>
<dbReference type="PRINTS" id="PR00368">
    <property type="entry name" value="FADPNR"/>
</dbReference>
<sequence>MIRSADEMSGRSVAIVGGGPIGIEAALEARRRGFDVTVYEADRVGGHLLRFGHVGLFTPFRMNSTEAGREALRAAGVLIPGDDDLLTASELVGRYLSPLAGLPELRGSIREGERVTHLGREGFSKPRGIASTGDRGREGAPFLIRVETPDRLARLDRADFVIDASGVYANPNATGPGGLPALGEDRLGDRIDRWIPAMRGEAKDRYRDKTILLIGDGHSAATFLAEMGALAREGRTGGIQVHWVLPERNGEEFFPAIEDDPLPARRDLAASANSVVRSAAWITRHPGAIVDSYDDTWGGRLRVRLRYPAGEERRIEVDRVLALVGYRPDTAIYRELQVHLCYASEGPMSLAAAVLSAGLKAPGQAGDCLSQVAHGPESLRTPEPGFFILGAKSYGRNPAFLLTIGHRQIMDALSLLGAEQALPGRPLSRLRPQGRGVQ</sequence>
<dbReference type="Gene3D" id="3.50.50.60">
    <property type="entry name" value="FAD/NAD(P)-binding domain"/>
    <property type="match status" value="1"/>
</dbReference>
<dbReference type="InterPro" id="IPR036188">
    <property type="entry name" value="FAD/NAD-bd_sf"/>
</dbReference>
<reference evidence="1 2" key="1">
    <citation type="journal article" date="2019" name="Nat. Microbiol.">
        <title>Mediterranean grassland soil C-N compound turnover is dependent on rainfall and depth, and is mediated by genomically divergent microorganisms.</title>
        <authorList>
            <person name="Diamond S."/>
            <person name="Andeer P.F."/>
            <person name="Li Z."/>
            <person name="Crits-Christoph A."/>
            <person name="Burstein D."/>
            <person name="Anantharaman K."/>
            <person name="Lane K.R."/>
            <person name="Thomas B.C."/>
            <person name="Pan C."/>
            <person name="Northen T.R."/>
            <person name="Banfield J.F."/>
        </authorList>
    </citation>
    <scope>NUCLEOTIDE SEQUENCE [LARGE SCALE GENOMIC DNA]</scope>
    <source>
        <strain evidence="1">WS_9</strain>
    </source>
</reference>
<dbReference type="PRINTS" id="PR00411">
    <property type="entry name" value="PNDRDTASEI"/>
</dbReference>
<proteinExistence type="predicted"/>
<dbReference type="EMBL" id="VBOZ01000007">
    <property type="protein sequence ID" value="TMQ66882.1"/>
    <property type="molecule type" value="Genomic_DNA"/>
</dbReference>
<dbReference type="Gene3D" id="3.40.50.720">
    <property type="entry name" value="NAD(P)-binding Rossmann-like Domain"/>
    <property type="match status" value="1"/>
</dbReference>
<evidence type="ECO:0000313" key="2">
    <source>
        <dbReference type="Proteomes" id="UP000317691"/>
    </source>
</evidence>
<evidence type="ECO:0008006" key="3">
    <source>
        <dbReference type="Google" id="ProtNLM"/>
    </source>
</evidence>
<accession>A0A538TTC2</accession>
<dbReference type="Proteomes" id="UP000317691">
    <property type="component" value="Unassembled WGS sequence"/>
</dbReference>
<gene>
    <name evidence="1" type="ORF">E6K79_01115</name>
</gene>